<dbReference type="RefSeq" id="WP_200464202.1">
    <property type="nucleotide sequence ID" value="NZ_JAENRR010000010.1"/>
</dbReference>
<dbReference type="GO" id="GO:0016301">
    <property type="term" value="F:kinase activity"/>
    <property type="evidence" value="ECO:0007669"/>
    <property type="project" value="UniProtKB-KW"/>
</dbReference>
<feature type="transmembrane region" description="Helical" evidence="2">
    <location>
        <begin position="50"/>
        <end position="68"/>
    </location>
</feature>
<dbReference type="Pfam" id="PF06580">
    <property type="entry name" value="His_kinase"/>
    <property type="match status" value="1"/>
</dbReference>
<protein>
    <submittedName>
        <fullName evidence="4">Histidine kinase</fullName>
    </submittedName>
</protein>
<feature type="domain" description="Signal transduction histidine kinase internal region" evidence="3">
    <location>
        <begin position="167"/>
        <end position="244"/>
    </location>
</feature>
<keyword evidence="2" id="KW-1133">Transmembrane helix</keyword>
<organism evidence="4 5">
    <name type="scientific">Carboxylicivirga marina</name>
    <dbReference type="NCBI Taxonomy" id="2800988"/>
    <lineage>
        <taxon>Bacteria</taxon>
        <taxon>Pseudomonadati</taxon>
        <taxon>Bacteroidota</taxon>
        <taxon>Bacteroidia</taxon>
        <taxon>Marinilabiliales</taxon>
        <taxon>Marinilabiliaceae</taxon>
        <taxon>Carboxylicivirga</taxon>
    </lineage>
</organism>
<evidence type="ECO:0000256" key="1">
    <source>
        <dbReference type="SAM" id="Coils"/>
    </source>
</evidence>
<gene>
    <name evidence="4" type="ORF">JIV24_06445</name>
</gene>
<evidence type="ECO:0000313" key="5">
    <source>
        <dbReference type="Proteomes" id="UP000605676"/>
    </source>
</evidence>
<dbReference type="PANTHER" id="PTHR34220:SF7">
    <property type="entry name" value="SENSOR HISTIDINE KINASE YPDA"/>
    <property type="match status" value="1"/>
</dbReference>
<evidence type="ECO:0000313" key="4">
    <source>
        <dbReference type="EMBL" id="MBK3516975.1"/>
    </source>
</evidence>
<evidence type="ECO:0000256" key="2">
    <source>
        <dbReference type="SAM" id="Phobius"/>
    </source>
</evidence>
<evidence type="ECO:0000259" key="3">
    <source>
        <dbReference type="Pfam" id="PF06580"/>
    </source>
</evidence>
<accession>A0ABS1HHM2</accession>
<dbReference type="Proteomes" id="UP000605676">
    <property type="component" value="Unassembled WGS sequence"/>
</dbReference>
<keyword evidence="2" id="KW-0812">Transmembrane</keyword>
<comment type="caution">
    <text evidence="4">The sequence shown here is derived from an EMBL/GenBank/DDBJ whole genome shotgun (WGS) entry which is preliminary data.</text>
</comment>
<keyword evidence="4" id="KW-0418">Kinase</keyword>
<keyword evidence="5" id="KW-1185">Reference proteome</keyword>
<dbReference type="InterPro" id="IPR050640">
    <property type="entry name" value="Bact_2-comp_sensor_kinase"/>
</dbReference>
<keyword evidence="1" id="KW-0175">Coiled coil</keyword>
<feature type="transmembrane region" description="Helical" evidence="2">
    <location>
        <begin position="123"/>
        <end position="145"/>
    </location>
</feature>
<dbReference type="EMBL" id="JAENRR010000010">
    <property type="protein sequence ID" value="MBK3516975.1"/>
    <property type="molecule type" value="Genomic_DNA"/>
</dbReference>
<keyword evidence="2" id="KW-0472">Membrane</keyword>
<feature type="coiled-coil region" evidence="1">
    <location>
        <begin position="142"/>
        <end position="174"/>
    </location>
</feature>
<keyword evidence="4" id="KW-0808">Transferase</keyword>
<proteinExistence type="predicted"/>
<dbReference type="PANTHER" id="PTHR34220">
    <property type="entry name" value="SENSOR HISTIDINE KINASE YPDA"/>
    <property type="match status" value="1"/>
</dbReference>
<feature type="transmembrane region" description="Helical" evidence="2">
    <location>
        <begin position="12"/>
        <end position="34"/>
    </location>
</feature>
<name>A0ABS1HHM2_9BACT</name>
<dbReference type="InterPro" id="IPR010559">
    <property type="entry name" value="Sig_transdc_His_kin_internal"/>
</dbReference>
<feature type="transmembrane region" description="Helical" evidence="2">
    <location>
        <begin position="89"/>
        <end position="111"/>
    </location>
</feature>
<sequence length="351" mass="41077">MQNILARNKRLKLLLTPLILFGIIAIAMVLSVIFKYRTIEEISQMPFERVFFGIGETLILVFFYNYVIRKLNVKYPWAQNWLIRSLIDFIVALFFPVLMITAFNLAFNFGWLQNHGPDDKYKIMMYIMPLMISALLMVVVEMIVATEERNKLEIKLANLEKEQIKSKYAALKEQLDHHFLFNNLSVLSSLIYESTEKADRFIQDFASIYRYVLSINKQDLVSVNEELEFIETYLNLYKFRFEDGFSFKVNICENCYYYLIPPLTLQVIVENVFKHNVVSKKHPLTLEIIYSNQTLLISNTLQAKNSTEDSTQTGQQNLIEKFKLLNCDSPTFEERGGNYIVQIPLIKPSDD</sequence>
<reference evidence="4 5" key="1">
    <citation type="submission" date="2021-01" db="EMBL/GenBank/DDBJ databases">
        <title>Carboxyliciviraga sp.nov., isolated from coastal sediments.</title>
        <authorList>
            <person name="Lu D."/>
            <person name="Zhang T."/>
        </authorList>
    </citation>
    <scope>NUCLEOTIDE SEQUENCE [LARGE SCALE GENOMIC DNA]</scope>
    <source>
        <strain evidence="4 5">N1Y132</strain>
    </source>
</reference>